<feature type="domain" description="NAD-dependent epimerase/dehydratase" evidence="3">
    <location>
        <begin position="3"/>
        <end position="225"/>
    </location>
</feature>
<gene>
    <name evidence="4" type="ordered locus">RPC_4221</name>
</gene>
<dbReference type="InterPro" id="IPR036291">
    <property type="entry name" value="NAD(P)-bd_dom_sf"/>
</dbReference>
<dbReference type="InterPro" id="IPR001509">
    <property type="entry name" value="Epimerase_deHydtase"/>
</dbReference>
<dbReference type="HOGENOM" id="CLU_007383_1_7_5"/>
<protein>
    <submittedName>
        <fullName evidence="4">NAD-dependent epimerase/dehydratase</fullName>
    </submittedName>
</protein>
<name>Q20YP1_RHOPB</name>
<dbReference type="RefSeq" id="WP_011474626.1">
    <property type="nucleotide sequence ID" value="NC_007925.1"/>
</dbReference>
<dbReference type="PANTHER" id="PTHR43000">
    <property type="entry name" value="DTDP-D-GLUCOSE 4,6-DEHYDRATASE-RELATED"/>
    <property type="match status" value="1"/>
</dbReference>
<sequence length="311" mass="34023">MRVLITGARGFIGRHVLRRLEADPRVTEIHATQSRRRDSDNGQARTVWHSLDLLQPDAAHALCLKLRPTHVLHAAWITAHNDYWGSPENLAWLAASCDLLRAFAASGGERFVQIGTAAEYDWSYGCMVEGVTPERPNTLYGSAKKSFHDVLQAASAKLGLSAATGRVFFGYGPYENAGRIIPYACRQLALGQPAEFSSGAAWRDFLYIEDLAAAAVALLNSPLEGAVNLASGDPIQLRRIVELIGEISGRAELIRLGARPDREGDPAMIVASPTLIRSTGWQPSYSLRRGLETTYAWWASEVARADADGRR</sequence>
<comment type="similarity">
    <text evidence="2">Belongs to the NAD(P)-dependent epimerase/dehydratase family.</text>
</comment>
<dbReference type="Pfam" id="PF01370">
    <property type="entry name" value="Epimerase"/>
    <property type="match status" value="1"/>
</dbReference>
<dbReference type="eggNOG" id="COG0451">
    <property type="taxonomic scope" value="Bacteria"/>
</dbReference>
<dbReference type="EMBL" id="CP000301">
    <property type="protein sequence ID" value="ABD89745.1"/>
    <property type="molecule type" value="Genomic_DNA"/>
</dbReference>
<dbReference type="OrthoDB" id="7305551at2"/>
<dbReference type="KEGG" id="rpc:RPC_4221"/>
<evidence type="ECO:0000256" key="2">
    <source>
        <dbReference type="ARBA" id="ARBA00007637"/>
    </source>
</evidence>
<accession>Q20YP1</accession>
<reference evidence="4" key="1">
    <citation type="submission" date="2006-03" db="EMBL/GenBank/DDBJ databases">
        <title>Complete sequence of Rhodopseudomonas palustris BisB18.</title>
        <authorList>
            <consortium name="US DOE Joint Genome Institute"/>
            <person name="Copeland A."/>
            <person name="Lucas S."/>
            <person name="Lapidus A."/>
            <person name="Barry K."/>
            <person name="Detter J.C."/>
            <person name="Glavina del Rio T."/>
            <person name="Hammon N."/>
            <person name="Israni S."/>
            <person name="Dalin E."/>
            <person name="Tice H."/>
            <person name="Pitluck S."/>
            <person name="Chain P."/>
            <person name="Malfatti S."/>
            <person name="Shin M."/>
            <person name="Vergez L."/>
            <person name="Schmutz J."/>
            <person name="Larimer F."/>
            <person name="Land M."/>
            <person name="Hauser L."/>
            <person name="Pelletier D.A."/>
            <person name="Kyrpides N."/>
            <person name="Anderson I."/>
            <person name="Oda Y."/>
            <person name="Harwood C.S."/>
            <person name="Richardson P."/>
        </authorList>
    </citation>
    <scope>NUCLEOTIDE SEQUENCE [LARGE SCALE GENOMIC DNA]</scope>
    <source>
        <strain evidence="4">BisB18</strain>
    </source>
</reference>
<evidence type="ECO:0000256" key="1">
    <source>
        <dbReference type="ARBA" id="ARBA00005125"/>
    </source>
</evidence>
<evidence type="ECO:0000313" key="4">
    <source>
        <dbReference type="EMBL" id="ABD89745.1"/>
    </source>
</evidence>
<comment type="pathway">
    <text evidence="1">Bacterial outer membrane biogenesis; LPS O-antigen biosynthesis.</text>
</comment>
<evidence type="ECO:0000259" key="3">
    <source>
        <dbReference type="Pfam" id="PF01370"/>
    </source>
</evidence>
<organism evidence="4">
    <name type="scientific">Rhodopseudomonas palustris (strain BisB18)</name>
    <dbReference type="NCBI Taxonomy" id="316056"/>
    <lineage>
        <taxon>Bacteria</taxon>
        <taxon>Pseudomonadati</taxon>
        <taxon>Pseudomonadota</taxon>
        <taxon>Alphaproteobacteria</taxon>
        <taxon>Hyphomicrobiales</taxon>
        <taxon>Nitrobacteraceae</taxon>
        <taxon>Rhodopseudomonas</taxon>
    </lineage>
</organism>
<dbReference type="AlphaFoldDB" id="Q20YP1"/>
<dbReference type="Gene3D" id="3.40.50.720">
    <property type="entry name" value="NAD(P)-binding Rossmann-like Domain"/>
    <property type="match status" value="1"/>
</dbReference>
<proteinExistence type="inferred from homology"/>
<dbReference type="STRING" id="316056.RPC_4221"/>
<dbReference type="SUPFAM" id="SSF51735">
    <property type="entry name" value="NAD(P)-binding Rossmann-fold domains"/>
    <property type="match status" value="1"/>
</dbReference>